<dbReference type="PANTHER" id="PTHR30508">
    <property type="entry name" value="FES CLUSTER ASSEMBLY PROTEIN SUF"/>
    <property type="match status" value="1"/>
</dbReference>
<organism evidence="4 5">
    <name type="scientific">Bartonella ancashensis</name>
    <dbReference type="NCBI Taxonomy" id="1318743"/>
    <lineage>
        <taxon>Bacteria</taxon>
        <taxon>Pseudomonadati</taxon>
        <taxon>Pseudomonadota</taxon>
        <taxon>Alphaproteobacteria</taxon>
        <taxon>Hyphomicrobiales</taxon>
        <taxon>Bartonellaceae</taxon>
        <taxon>Bartonella</taxon>
    </lineage>
</organism>
<dbReference type="GO" id="GO:0016226">
    <property type="term" value="P:iron-sulfur cluster assembly"/>
    <property type="evidence" value="ECO:0007669"/>
    <property type="project" value="InterPro"/>
</dbReference>
<dbReference type="InterPro" id="IPR045595">
    <property type="entry name" value="SufBD_N"/>
</dbReference>
<evidence type="ECO:0000256" key="1">
    <source>
        <dbReference type="ARBA" id="ARBA00043967"/>
    </source>
</evidence>
<evidence type="ECO:0000313" key="5">
    <source>
        <dbReference type="Proteomes" id="UP000057213"/>
    </source>
</evidence>
<dbReference type="OrthoDB" id="9803529at2"/>
<dbReference type="PANTHER" id="PTHR30508:SF1">
    <property type="entry name" value="UPF0051 PROTEIN ABCI8, CHLOROPLASTIC-RELATED"/>
    <property type="match status" value="1"/>
</dbReference>
<dbReference type="AlphaFoldDB" id="A0A0M5KTU6"/>
<dbReference type="NCBIfam" id="NF008773">
    <property type="entry name" value="PRK11814.1"/>
    <property type="match status" value="1"/>
</dbReference>
<feature type="domain" description="SUF system FeS cluster assembly SufBD core" evidence="2">
    <location>
        <begin position="232"/>
        <end position="474"/>
    </location>
</feature>
<dbReference type="SUPFAM" id="SSF101960">
    <property type="entry name" value="Stabilizer of iron transporter SufD"/>
    <property type="match status" value="1"/>
</dbReference>
<dbReference type="InterPro" id="IPR055346">
    <property type="entry name" value="Fe-S_cluster_assembly_SufBD"/>
</dbReference>
<sequence length="503" mass="56415">MPAVQETIRQVREIDVDQYKYGFETNIEMDKAQQGLSEDIIRFISAKKCEPEWMLTWRLHAFRRWSVMQEPHWARVKYPKINFQELCYYAAPKNHTGPKSLDEVDPELLATYEKLGIPLKEQEILAGVRKQTDQSTLDDGVYSSGKVAIDAVFDSVSVVTTFKKELARSGVIFCSISEAITEHFALIKEYLGTVVPVNDNYYAALNAAVFTDGSFVYIPKGVRCPMELSTYFRINERNTGQFERTLIIADEDSYVSYLEGCTAPQRDENQLHAAVVELVALKNAEIKYSTVQNWYPGDKEGRGGIYNFVTKRGDCRGENSKISWTQVETGSAITWKYPSCLLRGDNSCGEFYSIAIANGYQQIDSGTKMIHLGRNTSSRIISKGISAGFSNNTYRGQVSAHKKAQNARNFTQCDSLLIGNNCGAHTVPYIEAKNATVQFEHEATTSKISDDQLFYVMQRGIPEEEAVALIVNGFVKEVIQKLPMEFAVEAQKLIGISLEGSVG</sequence>
<dbReference type="Pfam" id="PF19295">
    <property type="entry name" value="SufBD_N"/>
    <property type="match status" value="1"/>
</dbReference>
<gene>
    <name evidence="4" type="ORF">PU02_0976</name>
</gene>
<proteinExistence type="inferred from homology"/>
<feature type="domain" description="SUF system FeS cluster assembly SufBD N-terminal" evidence="3">
    <location>
        <begin position="164"/>
        <end position="224"/>
    </location>
</feature>
<dbReference type="PATRIC" id="fig|1318743.3.peg.990"/>
<keyword evidence="5" id="KW-1185">Reference proteome</keyword>
<protein>
    <submittedName>
        <fullName evidence="4">Iron-sulfur cluster assembly protein SufB</fullName>
    </submittedName>
</protein>
<comment type="similarity">
    <text evidence="1">Belongs to the iron-sulfur cluster assembly SufBD family.</text>
</comment>
<name>A0A0M5KTU6_9HYPH</name>
<dbReference type="InterPro" id="IPR000825">
    <property type="entry name" value="SUF_FeS_clus_asmbl_SufBD_core"/>
</dbReference>
<evidence type="ECO:0000259" key="2">
    <source>
        <dbReference type="Pfam" id="PF01458"/>
    </source>
</evidence>
<evidence type="ECO:0000313" key="4">
    <source>
        <dbReference type="EMBL" id="ALE03790.1"/>
    </source>
</evidence>
<evidence type="ECO:0000259" key="3">
    <source>
        <dbReference type="Pfam" id="PF19295"/>
    </source>
</evidence>
<dbReference type="InterPro" id="IPR037284">
    <property type="entry name" value="SUF_FeS_clus_asmbl_SufBD_sf"/>
</dbReference>
<dbReference type="InterPro" id="IPR010231">
    <property type="entry name" value="SUF_FeS_clus_asmbl_SufB"/>
</dbReference>
<accession>A0A0M5KTU6</accession>
<reference evidence="4 5" key="1">
    <citation type="journal article" date="2015" name="Genome Announc.">
        <title>Complete Genome Sequence of Bartonella ancashensis Strain 20.00, Isolated from the Blood of a Patient with Verruga Peruana.</title>
        <authorList>
            <person name="Hang J."/>
            <person name="Mullins K.E."/>
            <person name="Clifford R.J."/>
            <person name="Onmus-Leone F."/>
            <person name="Yang Y."/>
            <person name="Jiang J."/>
            <person name="Leguia M."/>
            <person name="Kasper M.R."/>
            <person name="Maguina C."/>
            <person name="Lesho E.P."/>
            <person name="Jarman R.G."/>
            <person name="Richards A.L."/>
            <person name="Blazes D."/>
        </authorList>
    </citation>
    <scope>NUCLEOTIDE SEQUENCE [LARGE SCALE GENOMIC DNA]</scope>
    <source>
        <strain evidence="4 5">20.00</strain>
    </source>
</reference>
<dbReference type="Proteomes" id="UP000057213">
    <property type="component" value="Chromosome"/>
</dbReference>
<dbReference type="NCBIfam" id="TIGR01980">
    <property type="entry name" value="sufB"/>
    <property type="match status" value="1"/>
</dbReference>
<dbReference type="KEGG" id="banc:PU02_0976"/>
<dbReference type="RefSeq" id="WP_053944286.1">
    <property type="nucleotide sequence ID" value="NZ_CP010401.1"/>
</dbReference>
<dbReference type="EMBL" id="CP010401">
    <property type="protein sequence ID" value="ALE03790.1"/>
    <property type="molecule type" value="Genomic_DNA"/>
</dbReference>
<dbReference type="Pfam" id="PF01458">
    <property type="entry name" value="SUFBD_core"/>
    <property type="match status" value="1"/>
</dbReference>
<dbReference type="STRING" id="1318743.PU02_0976"/>